<dbReference type="PANTHER" id="PTHR47053">
    <property type="entry name" value="MUREIN DD-ENDOPEPTIDASE MEPH-RELATED"/>
    <property type="match status" value="1"/>
</dbReference>
<sequence>MKTSKLFIAAVAAISFGAAFSTSIAPASAVTKEEITKKNNDILSKIQTQDEKYSKLADQIGNKNTAIKAADKKITASKAKIEKLGTNIKAEKKELAARKEAMKKQLVSLQKEAGDSVTGSVFIDFLLNSKNLSDLISRGATVTKLNQANQDALQQVKDTKNKLSDLQDDQKTAEKTLEDTRATLVSDKAKLVSLQKDSKKESSKLTKMLADNKDVLAKLSADAAKKAEAAAKAEKAAAKVNTPKIVQTAAKTSNSGKSTPVAATQNNVADANKSYGSAIAAALSQQGKPYVWGAAGPSAYDCSGLVMWAYAKVGVSLPHSSAAQAQMGTRISISQLQPGDLVFWGSPVHHVGIYIGGGMFVHAPHTGSVVKTQSISGYTPDFGVRL</sequence>
<keyword evidence="5" id="KW-0788">Thiol protease</keyword>
<evidence type="ECO:0000256" key="7">
    <source>
        <dbReference type="SAM" id="SignalP"/>
    </source>
</evidence>
<proteinExistence type="inferred from homology"/>
<accession>A0A0R1ZSE0</accession>
<dbReference type="Pfam" id="PF24568">
    <property type="entry name" value="CC_PcsB"/>
    <property type="match status" value="1"/>
</dbReference>
<dbReference type="InterPro" id="IPR057309">
    <property type="entry name" value="PcsB_CC"/>
</dbReference>
<name>A0A0R1ZSE0_9LACO</name>
<keyword evidence="10" id="KW-1185">Reference proteome</keyword>
<dbReference type="GO" id="GO:0008234">
    <property type="term" value="F:cysteine-type peptidase activity"/>
    <property type="evidence" value="ECO:0007669"/>
    <property type="project" value="UniProtKB-KW"/>
</dbReference>
<evidence type="ECO:0000259" key="8">
    <source>
        <dbReference type="PROSITE" id="PS51935"/>
    </source>
</evidence>
<feature type="domain" description="NlpC/P60" evidence="8">
    <location>
        <begin position="272"/>
        <end position="386"/>
    </location>
</feature>
<dbReference type="OrthoDB" id="1654978at2"/>
<feature type="coiled-coil region" evidence="6">
    <location>
        <begin position="142"/>
        <end position="183"/>
    </location>
</feature>
<gene>
    <name evidence="9" type="ORF">FC18_GL000645</name>
</gene>
<evidence type="ECO:0000256" key="5">
    <source>
        <dbReference type="ARBA" id="ARBA00022807"/>
    </source>
</evidence>
<dbReference type="InterPro" id="IPR038765">
    <property type="entry name" value="Papain-like_cys_pep_sf"/>
</dbReference>
<evidence type="ECO:0000313" key="10">
    <source>
        <dbReference type="Proteomes" id="UP000051679"/>
    </source>
</evidence>
<dbReference type="Gene3D" id="6.10.250.3150">
    <property type="match status" value="1"/>
</dbReference>
<comment type="similarity">
    <text evidence="1">Belongs to the peptidase C40 family.</text>
</comment>
<feature type="chain" id="PRO_5039410472" evidence="7">
    <location>
        <begin position="28"/>
        <end position="386"/>
    </location>
</feature>
<dbReference type="PROSITE" id="PS51935">
    <property type="entry name" value="NLPC_P60"/>
    <property type="match status" value="1"/>
</dbReference>
<keyword evidence="3 7" id="KW-0732">Signal</keyword>
<protein>
    <submittedName>
        <fullName evidence="9">NlpC P60 family protein</fullName>
    </submittedName>
</protein>
<feature type="signal peptide" evidence="7">
    <location>
        <begin position="1"/>
        <end position="27"/>
    </location>
</feature>
<keyword evidence="6" id="KW-0175">Coiled coil</keyword>
<dbReference type="InterPro" id="IPR051202">
    <property type="entry name" value="Peptidase_C40"/>
</dbReference>
<dbReference type="SUPFAM" id="SSF54001">
    <property type="entry name" value="Cysteine proteinases"/>
    <property type="match status" value="1"/>
</dbReference>
<evidence type="ECO:0000256" key="4">
    <source>
        <dbReference type="ARBA" id="ARBA00022801"/>
    </source>
</evidence>
<dbReference type="Proteomes" id="UP000051679">
    <property type="component" value="Unassembled WGS sequence"/>
</dbReference>
<dbReference type="STRING" id="1291052.FC18_GL000645"/>
<reference evidence="9 10" key="1">
    <citation type="journal article" date="2015" name="Genome Announc.">
        <title>Expanding the biotechnology potential of lactobacilli through comparative genomics of 213 strains and associated genera.</title>
        <authorList>
            <person name="Sun Z."/>
            <person name="Harris H.M."/>
            <person name="McCann A."/>
            <person name="Guo C."/>
            <person name="Argimon S."/>
            <person name="Zhang W."/>
            <person name="Yang X."/>
            <person name="Jeffery I.B."/>
            <person name="Cooney J.C."/>
            <person name="Kagawa T.F."/>
            <person name="Liu W."/>
            <person name="Song Y."/>
            <person name="Salvetti E."/>
            <person name="Wrobel A."/>
            <person name="Rasinkangas P."/>
            <person name="Parkhill J."/>
            <person name="Rea M.C."/>
            <person name="O'Sullivan O."/>
            <person name="Ritari J."/>
            <person name="Douillard F.P."/>
            <person name="Paul Ross R."/>
            <person name="Yang R."/>
            <person name="Briner A.E."/>
            <person name="Felis G.E."/>
            <person name="de Vos W.M."/>
            <person name="Barrangou R."/>
            <person name="Klaenhammer T.R."/>
            <person name="Caufield P.W."/>
            <person name="Cui Y."/>
            <person name="Zhang H."/>
            <person name="O'Toole P.W."/>
        </authorList>
    </citation>
    <scope>NUCLEOTIDE SEQUENCE [LARGE SCALE GENOMIC DNA]</scope>
    <source>
        <strain evidence="9 10">DSM 20505</strain>
    </source>
</reference>
<dbReference type="Pfam" id="PF00877">
    <property type="entry name" value="NLPC_P60"/>
    <property type="match status" value="1"/>
</dbReference>
<dbReference type="InterPro" id="IPR000064">
    <property type="entry name" value="NLP_P60_dom"/>
</dbReference>
<organism evidence="9 10">
    <name type="scientific">Lacticaseibacillus sharpeae JCM 1186 = DSM 20505</name>
    <dbReference type="NCBI Taxonomy" id="1291052"/>
    <lineage>
        <taxon>Bacteria</taxon>
        <taxon>Bacillati</taxon>
        <taxon>Bacillota</taxon>
        <taxon>Bacilli</taxon>
        <taxon>Lactobacillales</taxon>
        <taxon>Lactobacillaceae</taxon>
        <taxon>Lacticaseibacillus</taxon>
    </lineage>
</organism>
<dbReference type="GO" id="GO:0006508">
    <property type="term" value="P:proteolysis"/>
    <property type="evidence" value="ECO:0007669"/>
    <property type="project" value="UniProtKB-KW"/>
</dbReference>
<keyword evidence="4" id="KW-0378">Hydrolase</keyword>
<dbReference type="PANTHER" id="PTHR47053:SF1">
    <property type="entry name" value="MUREIN DD-ENDOPEPTIDASE MEPH-RELATED"/>
    <property type="match status" value="1"/>
</dbReference>
<dbReference type="RefSeq" id="WP_056975380.1">
    <property type="nucleotide sequence ID" value="NZ_AYYO01000009.1"/>
</dbReference>
<evidence type="ECO:0000256" key="2">
    <source>
        <dbReference type="ARBA" id="ARBA00022670"/>
    </source>
</evidence>
<evidence type="ECO:0000256" key="3">
    <source>
        <dbReference type="ARBA" id="ARBA00022729"/>
    </source>
</evidence>
<dbReference type="Gene3D" id="3.90.1720.10">
    <property type="entry name" value="endopeptidase domain like (from Nostoc punctiforme)"/>
    <property type="match status" value="1"/>
</dbReference>
<dbReference type="EMBL" id="AYYO01000009">
    <property type="protein sequence ID" value="KRM56116.1"/>
    <property type="molecule type" value="Genomic_DNA"/>
</dbReference>
<evidence type="ECO:0000256" key="6">
    <source>
        <dbReference type="SAM" id="Coils"/>
    </source>
</evidence>
<keyword evidence="2" id="KW-0645">Protease</keyword>
<dbReference type="AlphaFoldDB" id="A0A0R1ZSE0"/>
<dbReference type="PATRIC" id="fig|1291052.5.peg.658"/>
<evidence type="ECO:0000256" key="1">
    <source>
        <dbReference type="ARBA" id="ARBA00007074"/>
    </source>
</evidence>
<evidence type="ECO:0000313" key="9">
    <source>
        <dbReference type="EMBL" id="KRM56116.1"/>
    </source>
</evidence>
<comment type="caution">
    <text evidence="9">The sequence shown here is derived from an EMBL/GenBank/DDBJ whole genome shotgun (WGS) entry which is preliminary data.</text>
</comment>